<evidence type="ECO:0000256" key="6">
    <source>
        <dbReference type="ARBA" id="ARBA00022989"/>
    </source>
</evidence>
<dbReference type="PIRSF" id="PIRSF001294">
    <property type="entry name" value="K_ATPaseA"/>
    <property type="match status" value="1"/>
</dbReference>
<dbReference type="NCBIfam" id="TIGR00680">
    <property type="entry name" value="kdpA"/>
    <property type="match status" value="1"/>
</dbReference>
<comment type="subunit">
    <text evidence="9">The system is composed of three essential subunits: KdpA, KdpB and KdpC.</text>
</comment>
<dbReference type="EMBL" id="JAQLGM010000072">
    <property type="protein sequence ID" value="MDB2002428.1"/>
    <property type="molecule type" value="Genomic_DNA"/>
</dbReference>
<name>A0AAW6B2F4_CLOSY</name>
<dbReference type="Pfam" id="PF03814">
    <property type="entry name" value="KdpA"/>
    <property type="match status" value="1"/>
</dbReference>
<gene>
    <name evidence="9 10" type="primary">kdpA</name>
    <name evidence="10" type="ORF">PM006_19700</name>
</gene>
<comment type="function">
    <text evidence="9">Part of the high-affinity ATP-driven potassium transport (or Kdp) system, which catalyzes the hydrolysis of ATP coupled with the electrogenic transport of potassium into the cytoplasm. This subunit binds the extracellular potassium ions and delivers the ions to the membrane domain of KdpB through an intramembrane tunnel.</text>
</comment>
<reference evidence="10" key="1">
    <citation type="submission" date="2023-01" db="EMBL/GenBank/DDBJ databases">
        <title>Human gut microbiome strain richness.</title>
        <authorList>
            <person name="Chen-Liaw A."/>
        </authorList>
    </citation>
    <scope>NUCLEOTIDE SEQUENCE</scope>
    <source>
        <strain evidence="10">B1_m1001713B170214d0_201011</strain>
    </source>
</reference>
<dbReference type="PANTHER" id="PTHR30607:SF2">
    <property type="entry name" value="POTASSIUM-TRANSPORTING ATPASE POTASSIUM-BINDING SUBUNIT"/>
    <property type="match status" value="1"/>
</dbReference>
<dbReference type="RefSeq" id="WP_272123971.1">
    <property type="nucleotide sequence ID" value="NZ_JAQLGH010000067.1"/>
</dbReference>
<dbReference type="GO" id="GO:0008556">
    <property type="term" value="F:P-type potassium transmembrane transporter activity"/>
    <property type="evidence" value="ECO:0007669"/>
    <property type="project" value="InterPro"/>
</dbReference>
<comment type="similarity">
    <text evidence="9">Belongs to the KdpA family.</text>
</comment>
<dbReference type="HAMAP" id="MF_00275">
    <property type="entry name" value="KdpA"/>
    <property type="match status" value="1"/>
</dbReference>
<keyword evidence="2 9" id="KW-1003">Cell membrane</keyword>
<feature type="transmembrane region" description="Helical" evidence="9">
    <location>
        <begin position="290"/>
        <end position="310"/>
    </location>
</feature>
<comment type="caution">
    <text evidence="10">The sequence shown here is derived from an EMBL/GenBank/DDBJ whole genome shotgun (WGS) entry which is preliminary data.</text>
</comment>
<keyword evidence="1 9" id="KW-0813">Transport</keyword>
<keyword evidence="5 9" id="KW-0630">Potassium</keyword>
<feature type="transmembrane region" description="Helical" evidence="9">
    <location>
        <begin position="485"/>
        <end position="510"/>
    </location>
</feature>
<feature type="transmembrane region" description="Helical" evidence="9">
    <location>
        <begin position="129"/>
        <end position="150"/>
    </location>
</feature>
<feature type="transmembrane region" description="Helical" evidence="9">
    <location>
        <begin position="171"/>
        <end position="189"/>
    </location>
</feature>
<protein>
    <recommendedName>
        <fullName evidence="9">Potassium-transporting ATPase potassium-binding subunit</fullName>
    </recommendedName>
    <alternativeName>
        <fullName evidence="9">ATP phosphohydrolase [potassium-transporting] A chain</fullName>
    </alternativeName>
    <alternativeName>
        <fullName evidence="9">Potassium-binding and translocating subunit A</fullName>
    </alternativeName>
    <alternativeName>
        <fullName evidence="9">Potassium-translocating ATPase A chain</fullName>
    </alternativeName>
</protein>
<feature type="transmembrane region" description="Helical" evidence="9">
    <location>
        <begin position="251"/>
        <end position="270"/>
    </location>
</feature>
<evidence type="ECO:0000256" key="2">
    <source>
        <dbReference type="ARBA" id="ARBA00022475"/>
    </source>
</evidence>
<dbReference type="InterPro" id="IPR004623">
    <property type="entry name" value="KdpA"/>
</dbReference>
<dbReference type="Proteomes" id="UP001300871">
    <property type="component" value="Unassembled WGS sequence"/>
</dbReference>
<comment type="subcellular location">
    <subcellularLocation>
        <location evidence="9">Cell membrane</location>
        <topology evidence="9">Multi-pass membrane protein</topology>
    </subcellularLocation>
</comment>
<keyword evidence="8 9" id="KW-0472">Membrane</keyword>
<dbReference type="GO" id="GO:0005886">
    <property type="term" value="C:plasma membrane"/>
    <property type="evidence" value="ECO:0007669"/>
    <property type="project" value="UniProtKB-SubCell"/>
</dbReference>
<dbReference type="PANTHER" id="PTHR30607">
    <property type="entry name" value="POTASSIUM-TRANSPORTING ATPASE A CHAIN"/>
    <property type="match status" value="1"/>
</dbReference>
<proteinExistence type="inferred from homology"/>
<keyword evidence="3 9" id="KW-0633">Potassium transport</keyword>
<evidence type="ECO:0000313" key="10">
    <source>
        <dbReference type="EMBL" id="MDB2002428.1"/>
    </source>
</evidence>
<dbReference type="GO" id="GO:0030955">
    <property type="term" value="F:potassium ion binding"/>
    <property type="evidence" value="ECO:0007669"/>
    <property type="project" value="UniProtKB-UniRule"/>
</dbReference>
<keyword evidence="6 9" id="KW-1133">Transmembrane helix</keyword>
<organism evidence="10 11">
    <name type="scientific">Clostridium symbiosum</name>
    <name type="common">Bacteroides symbiosus</name>
    <dbReference type="NCBI Taxonomy" id="1512"/>
    <lineage>
        <taxon>Bacteria</taxon>
        <taxon>Bacillati</taxon>
        <taxon>Bacillota</taxon>
        <taxon>Clostridia</taxon>
        <taxon>Lachnospirales</taxon>
        <taxon>Lachnospiraceae</taxon>
        <taxon>Otoolea</taxon>
    </lineage>
</organism>
<evidence type="ECO:0000256" key="1">
    <source>
        <dbReference type="ARBA" id="ARBA00022448"/>
    </source>
</evidence>
<evidence type="ECO:0000256" key="5">
    <source>
        <dbReference type="ARBA" id="ARBA00022958"/>
    </source>
</evidence>
<evidence type="ECO:0000256" key="3">
    <source>
        <dbReference type="ARBA" id="ARBA00022538"/>
    </source>
</evidence>
<keyword evidence="7 9" id="KW-0406">Ion transport</keyword>
<sequence>MFQILITLLIYMVLVIPIGIYLYHVATKQRTFADPVFDRIDGMIYRICRINREDMHWKTYALNLLMTNAVMILIGYLVLRLQGLLFLNPNGIASMEESLSFNTIISFMTNTNLQHYSGESGLSYLSQTAVIIFMMFTSAATGYAACMAFCRGMAGRPMGNFYEDMVRNTTRILIPLSFIAGMLLIWQGTPQNFHANFTVSTLEGKWQDIATGPIAALEAIKHVGTNGGGFLGANSSTPLENPTIISNLVELYSMMILPGACVIAFGNMIADKRKKEGKKSLFGRQGRTVFAAMAIIFLIGVTVCFAAESAGNPVLAGIGLNQDMGSYEGKEVRFGIAQSALFTTTTTSFTTGTVNNMHDSLTPLGGLVPLLHMMLNCVFGGKGVGLMNMVMYVILAVFICGLMIGRTPEYLGKKIEGKEMKLVAVCLIIHPLLILGFSALAVSMAGGLAGITNPGFHGLSQVLYEYSSSAANNGSGFEGLADNSVFWNLTTGIAMYFGRFPAIILQLAIAGSIFAKRRVNETVGTLRTDNVVFTLILVFVVYIFAALTFFPALALGPVAEHLTIWFPGLS</sequence>
<evidence type="ECO:0000256" key="9">
    <source>
        <dbReference type="HAMAP-Rule" id="MF_00275"/>
    </source>
</evidence>
<evidence type="ECO:0000256" key="4">
    <source>
        <dbReference type="ARBA" id="ARBA00022692"/>
    </source>
</evidence>
<keyword evidence="4 9" id="KW-0812">Transmembrane</keyword>
<evidence type="ECO:0000256" key="8">
    <source>
        <dbReference type="ARBA" id="ARBA00023136"/>
    </source>
</evidence>
<feature type="transmembrane region" description="Helical" evidence="9">
    <location>
        <begin position="60"/>
        <end position="79"/>
    </location>
</feature>
<accession>A0AAW6B2F4</accession>
<evidence type="ECO:0000313" key="11">
    <source>
        <dbReference type="Proteomes" id="UP001300871"/>
    </source>
</evidence>
<evidence type="ECO:0000256" key="7">
    <source>
        <dbReference type="ARBA" id="ARBA00023065"/>
    </source>
</evidence>
<feature type="transmembrane region" description="Helical" evidence="9">
    <location>
        <begin position="383"/>
        <end position="404"/>
    </location>
</feature>
<feature type="transmembrane region" description="Helical" evidence="9">
    <location>
        <begin position="425"/>
        <end position="451"/>
    </location>
</feature>
<feature type="transmembrane region" description="Helical" evidence="9">
    <location>
        <begin position="6"/>
        <end position="23"/>
    </location>
</feature>
<feature type="transmembrane region" description="Helical" evidence="9">
    <location>
        <begin position="531"/>
        <end position="553"/>
    </location>
</feature>
<dbReference type="AlphaFoldDB" id="A0AAW6B2F4"/>